<name>A0AAV3XMB7_9CYAN</name>
<keyword evidence="2" id="KW-0503">Monooxygenase</keyword>
<dbReference type="GO" id="GO:0004497">
    <property type="term" value="F:monooxygenase activity"/>
    <property type="evidence" value="ECO:0007669"/>
    <property type="project" value="UniProtKB-KW"/>
</dbReference>
<dbReference type="Proteomes" id="UP001050975">
    <property type="component" value="Unassembled WGS sequence"/>
</dbReference>
<evidence type="ECO:0000313" key="3">
    <source>
        <dbReference type="Proteomes" id="UP001050975"/>
    </source>
</evidence>
<dbReference type="SUPFAM" id="SSF54909">
    <property type="entry name" value="Dimeric alpha+beta barrel"/>
    <property type="match status" value="1"/>
</dbReference>
<evidence type="ECO:0000313" key="2">
    <source>
        <dbReference type="EMBL" id="GET43823.1"/>
    </source>
</evidence>
<gene>
    <name evidence="2" type="ORF">MiSe_86490</name>
</gene>
<organism evidence="2 3">
    <name type="scientific">Microseira wollei NIES-4236</name>
    <dbReference type="NCBI Taxonomy" id="2530354"/>
    <lineage>
        <taxon>Bacteria</taxon>
        <taxon>Bacillati</taxon>
        <taxon>Cyanobacteriota</taxon>
        <taxon>Cyanophyceae</taxon>
        <taxon>Oscillatoriophycideae</taxon>
        <taxon>Aerosakkonematales</taxon>
        <taxon>Aerosakkonemataceae</taxon>
        <taxon>Microseira</taxon>
    </lineage>
</organism>
<dbReference type="PROSITE" id="PS51725">
    <property type="entry name" value="ABM"/>
    <property type="match status" value="1"/>
</dbReference>
<dbReference type="Gene3D" id="3.30.70.100">
    <property type="match status" value="1"/>
</dbReference>
<sequence length="105" mass="12284">MILEVAILDVKPGLAPEFEAAFKIASTIIATMPGYVSHELKRCLETANRYILLVRWQTLEAHTVGFRKSSQYQEWRSLLHHFYEPFPVVEHYADVWQNSRDDTVY</sequence>
<protein>
    <submittedName>
        <fullName evidence="2">Antibiotic biosynthesis monooxygenase family protein</fullName>
    </submittedName>
</protein>
<proteinExistence type="predicted"/>
<dbReference type="EMBL" id="BLAY01000258">
    <property type="protein sequence ID" value="GET43823.1"/>
    <property type="molecule type" value="Genomic_DNA"/>
</dbReference>
<accession>A0AAV3XMB7</accession>
<dbReference type="AlphaFoldDB" id="A0AAV3XMB7"/>
<reference evidence="2" key="1">
    <citation type="submission" date="2019-10" db="EMBL/GenBank/DDBJ databases">
        <title>Draft genome sequece of Microseira wollei NIES-4236.</title>
        <authorList>
            <person name="Yamaguchi H."/>
            <person name="Suzuki S."/>
            <person name="Kawachi M."/>
        </authorList>
    </citation>
    <scope>NUCLEOTIDE SEQUENCE</scope>
    <source>
        <strain evidence="2">NIES-4236</strain>
    </source>
</reference>
<dbReference type="InterPro" id="IPR007138">
    <property type="entry name" value="ABM_dom"/>
</dbReference>
<evidence type="ECO:0000259" key="1">
    <source>
        <dbReference type="PROSITE" id="PS51725"/>
    </source>
</evidence>
<dbReference type="InterPro" id="IPR050404">
    <property type="entry name" value="Heme-degrading_MO"/>
</dbReference>
<keyword evidence="2" id="KW-0560">Oxidoreductase</keyword>
<dbReference type="PANTHER" id="PTHR34474">
    <property type="entry name" value="SIGNAL TRANSDUCTION PROTEIN TRAP"/>
    <property type="match status" value="1"/>
</dbReference>
<dbReference type="InterPro" id="IPR011008">
    <property type="entry name" value="Dimeric_a/b-barrel"/>
</dbReference>
<keyword evidence="3" id="KW-1185">Reference proteome</keyword>
<dbReference type="RefSeq" id="WP_226593020.1">
    <property type="nucleotide sequence ID" value="NZ_BLAY01000258.1"/>
</dbReference>
<dbReference type="PANTHER" id="PTHR34474:SF2">
    <property type="entry name" value="SIGNAL TRANSDUCTION PROTEIN TRAP"/>
    <property type="match status" value="1"/>
</dbReference>
<comment type="caution">
    <text evidence="2">The sequence shown here is derived from an EMBL/GenBank/DDBJ whole genome shotgun (WGS) entry which is preliminary data.</text>
</comment>
<dbReference type="Pfam" id="PF03992">
    <property type="entry name" value="ABM"/>
    <property type="match status" value="1"/>
</dbReference>
<feature type="domain" description="ABM" evidence="1">
    <location>
        <begin position="2"/>
        <end position="91"/>
    </location>
</feature>